<name>A0ABQ8B5B7_BRANA</name>
<sequence>MKLLHGFALVFLLAAASCKADEEITCEESNPFTCSNTDILSSKNFGKDFIFGVASSAYQACSKCCHTIILK</sequence>
<dbReference type="Gene3D" id="3.20.20.80">
    <property type="entry name" value="Glycosidases"/>
    <property type="match status" value="1"/>
</dbReference>
<evidence type="ECO:0000313" key="3">
    <source>
        <dbReference type="Proteomes" id="UP000824890"/>
    </source>
</evidence>
<protein>
    <submittedName>
        <fullName evidence="2">Uncharacterized protein</fullName>
    </submittedName>
</protein>
<organism evidence="2 3">
    <name type="scientific">Brassica napus</name>
    <name type="common">Rape</name>
    <dbReference type="NCBI Taxonomy" id="3708"/>
    <lineage>
        <taxon>Eukaryota</taxon>
        <taxon>Viridiplantae</taxon>
        <taxon>Streptophyta</taxon>
        <taxon>Embryophyta</taxon>
        <taxon>Tracheophyta</taxon>
        <taxon>Spermatophyta</taxon>
        <taxon>Magnoliopsida</taxon>
        <taxon>eudicotyledons</taxon>
        <taxon>Gunneridae</taxon>
        <taxon>Pentapetalae</taxon>
        <taxon>rosids</taxon>
        <taxon>malvids</taxon>
        <taxon>Brassicales</taxon>
        <taxon>Brassicaceae</taxon>
        <taxon>Brassiceae</taxon>
        <taxon>Brassica</taxon>
    </lineage>
</organism>
<feature type="signal peptide" evidence="1">
    <location>
        <begin position="1"/>
        <end position="20"/>
    </location>
</feature>
<accession>A0ABQ8B5B7</accession>
<evidence type="ECO:0000313" key="2">
    <source>
        <dbReference type="EMBL" id="KAH0899975.1"/>
    </source>
</evidence>
<dbReference type="EMBL" id="JAGKQM010000012">
    <property type="protein sequence ID" value="KAH0899975.1"/>
    <property type="molecule type" value="Genomic_DNA"/>
</dbReference>
<gene>
    <name evidence="2" type="ORF">HID58_049543</name>
</gene>
<evidence type="ECO:0000256" key="1">
    <source>
        <dbReference type="SAM" id="SignalP"/>
    </source>
</evidence>
<keyword evidence="3" id="KW-1185">Reference proteome</keyword>
<feature type="chain" id="PRO_5045518701" evidence="1">
    <location>
        <begin position="21"/>
        <end position="71"/>
    </location>
</feature>
<proteinExistence type="predicted"/>
<dbReference type="PROSITE" id="PS51257">
    <property type="entry name" value="PROKAR_LIPOPROTEIN"/>
    <property type="match status" value="1"/>
</dbReference>
<reference evidence="2 3" key="1">
    <citation type="submission" date="2021-05" db="EMBL/GenBank/DDBJ databases">
        <title>Genome Assembly of Synthetic Allotetraploid Brassica napus Reveals Homoeologous Exchanges between Subgenomes.</title>
        <authorList>
            <person name="Davis J.T."/>
        </authorList>
    </citation>
    <scope>NUCLEOTIDE SEQUENCE [LARGE SCALE GENOMIC DNA]</scope>
    <source>
        <strain evidence="3">cv. Da-Ae</strain>
        <tissue evidence="2">Seedling</tissue>
    </source>
</reference>
<dbReference type="Proteomes" id="UP000824890">
    <property type="component" value="Unassembled WGS sequence"/>
</dbReference>
<keyword evidence="1" id="KW-0732">Signal</keyword>
<comment type="caution">
    <text evidence="2">The sequence shown here is derived from an EMBL/GenBank/DDBJ whole genome shotgun (WGS) entry which is preliminary data.</text>
</comment>